<gene>
    <name evidence="1" type="ORF">WOLCODRAFT_92079</name>
</gene>
<evidence type="ECO:0000313" key="2">
    <source>
        <dbReference type="Proteomes" id="UP000218811"/>
    </source>
</evidence>
<dbReference type="STRING" id="742152.A0A2H3JA03"/>
<name>A0A2H3JA03_WOLCO</name>
<organism evidence="1 2">
    <name type="scientific">Wolfiporia cocos (strain MD-104)</name>
    <name type="common">Brown rot fungus</name>
    <dbReference type="NCBI Taxonomy" id="742152"/>
    <lineage>
        <taxon>Eukaryota</taxon>
        <taxon>Fungi</taxon>
        <taxon>Dikarya</taxon>
        <taxon>Basidiomycota</taxon>
        <taxon>Agaricomycotina</taxon>
        <taxon>Agaricomycetes</taxon>
        <taxon>Polyporales</taxon>
        <taxon>Phaeolaceae</taxon>
        <taxon>Wolfiporia</taxon>
    </lineage>
</organism>
<dbReference type="OrthoDB" id="8249012at2759"/>
<dbReference type="Gene3D" id="2.60.120.330">
    <property type="entry name" value="B-lactam Antibiotic, Isopenicillin N Synthase, Chain"/>
    <property type="match status" value="1"/>
</dbReference>
<keyword evidence="2" id="KW-1185">Reference proteome</keyword>
<proteinExistence type="predicted"/>
<dbReference type="OMA" id="ISEKWHP"/>
<dbReference type="InterPro" id="IPR027443">
    <property type="entry name" value="IPNS-like_sf"/>
</dbReference>
<accession>A0A2H3JA03</accession>
<dbReference type="Pfam" id="PF07350">
    <property type="entry name" value="Gig2-like"/>
    <property type="match status" value="1"/>
</dbReference>
<reference evidence="1 2" key="1">
    <citation type="journal article" date="2012" name="Science">
        <title>The Paleozoic origin of enzymatic lignin decomposition reconstructed from 31 fungal genomes.</title>
        <authorList>
            <person name="Floudas D."/>
            <person name="Binder M."/>
            <person name="Riley R."/>
            <person name="Barry K."/>
            <person name="Blanchette R.A."/>
            <person name="Henrissat B."/>
            <person name="Martinez A.T."/>
            <person name="Otillar R."/>
            <person name="Spatafora J.W."/>
            <person name="Yadav J.S."/>
            <person name="Aerts A."/>
            <person name="Benoit I."/>
            <person name="Boyd A."/>
            <person name="Carlson A."/>
            <person name="Copeland A."/>
            <person name="Coutinho P.M."/>
            <person name="de Vries R.P."/>
            <person name="Ferreira P."/>
            <person name="Findley K."/>
            <person name="Foster B."/>
            <person name="Gaskell J."/>
            <person name="Glotzer D."/>
            <person name="Gorecki P."/>
            <person name="Heitman J."/>
            <person name="Hesse C."/>
            <person name="Hori C."/>
            <person name="Igarashi K."/>
            <person name="Jurgens J.A."/>
            <person name="Kallen N."/>
            <person name="Kersten P."/>
            <person name="Kohler A."/>
            <person name="Kuees U."/>
            <person name="Kumar T.K.A."/>
            <person name="Kuo A."/>
            <person name="LaButti K."/>
            <person name="Larrondo L.F."/>
            <person name="Lindquist E."/>
            <person name="Ling A."/>
            <person name="Lombard V."/>
            <person name="Lucas S."/>
            <person name="Lundell T."/>
            <person name="Martin R."/>
            <person name="McLaughlin D.J."/>
            <person name="Morgenstern I."/>
            <person name="Morin E."/>
            <person name="Murat C."/>
            <person name="Nagy L.G."/>
            <person name="Nolan M."/>
            <person name="Ohm R.A."/>
            <person name="Patyshakuliyeva A."/>
            <person name="Rokas A."/>
            <person name="Ruiz-Duenas F.J."/>
            <person name="Sabat G."/>
            <person name="Salamov A."/>
            <person name="Samejima M."/>
            <person name="Schmutz J."/>
            <person name="Slot J.C."/>
            <person name="St John F."/>
            <person name="Stenlid J."/>
            <person name="Sun H."/>
            <person name="Sun S."/>
            <person name="Syed K."/>
            <person name="Tsang A."/>
            <person name="Wiebenga A."/>
            <person name="Young D."/>
            <person name="Pisabarro A."/>
            <person name="Eastwood D.C."/>
            <person name="Martin F."/>
            <person name="Cullen D."/>
            <person name="Grigoriev I.V."/>
            <person name="Hibbett D.S."/>
        </authorList>
    </citation>
    <scope>NUCLEOTIDE SEQUENCE [LARGE SCALE GENOMIC DNA]</scope>
    <source>
        <strain evidence="1 2">MD-104</strain>
    </source>
</reference>
<dbReference type="AlphaFoldDB" id="A0A2H3JA03"/>
<evidence type="ECO:0000313" key="1">
    <source>
        <dbReference type="EMBL" id="PCH36633.1"/>
    </source>
</evidence>
<sequence length="458" mass="50482">MDVFGSLSGQPAVLPERFAALKRDICKDPAKVVLTWQGVLKELEGAVDEITKKGAGVIPHLQYSNIEGGLSEQQIKDIKHRGVVIVKGGVPREEALEWKQSIQDYIKQNNDLVVGSPPGNIVFYELYNTSGQIRARTHPALINTQKALLSLWHDSSPPSSSLDTTISLRTPISYFDRLRIRQPGPSVFTLGPHVDGGGVERWEDPGFRACFRSILNSSDPEGWRAHDPFDVAPRLRAKQDLYDAPNQCSVFRPWQGWTALSDTGAGEGTLRVLPLLSLSSAYIMLRPFFRRRSDVDPRSLRAEDWELDLESTEFPGSAPGKTQELNASTHPHLDPERAMVSIPRVEPGDQVFWHCDVVHAVESEHNGPGDSSVLYIPAVPLTANNAVYLRDQANTFKRGLPSPDFPGGEGESHFVGRVTADSIKDLQARRMLGLAPFEIPADASAGEAELMKFANSLL</sequence>
<protein>
    <submittedName>
        <fullName evidence="1">DUF1479-domain-containing protein</fullName>
    </submittedName>
</protein>
<dbReference type="EMBL" id="KB467887">
    <property type="protein sequence ID" value="PCH36633.1"/>
    <property type="molecule type" value="Genomic_DNA"/>
</dbReference>
<dbReference type="PANTHER" id="PTHR30613:SF1">
    <property type="entry name" value="DUF1479 DOMAIN PROTEIN (AFU_ORTHOLOGUE AFUA_5G09280)"/>
    <property type="match status" value="1"/>
</dbReference>
<dbReference type="InterPro" id="IPR010856">
    <property type="entry name" value="Gig2-like"/>
</dbReference>
<dbReference type="PANTHER" id="PTHR30613">
    <property type="entry name" value="UNCHARACTERIZED PROTEIN YBIU-RELATED"/>
    <property type="match status" value="1"/>
</dbReference>
<dbReference type="Proteomes" id="UP000218811">
    <property type="component" value="Unassembled WGS sequence"/>
</dbReference>
<dbReference type="SUPFAM" id="SSF51197">
    <property type="entry name" value="Clavaminate synthase-like"/>
    <property type="match status" value="1"/>
</dbReference>